<evidence type="ECO:0000259" key="11">
    <source>
        <dbReference type="Pfam" id="PF00060"/>
    </source>
</evidence>
<dbReference type="Proteomes" id="UP001233999">
    <property type="component" value="Unassembled WGS sequence"/>
</dbReference>
<comment type="caution">
    <text evidence="12">The sequence shown here is derived from an EMBL/GenBank/DDBJ whole genome shotgun (WGS) entry which is preliminary data.</text>
</comment>
<keyword evidence="7" id="KW-0675">Receptor</keyword>
<dbReference type="PANTHER" id="PTHR42643">
    <property type="entry name" value="IONOTROPIC RECEPTOR 20A-RELATED"/>
    <property type="match status" value="1"/>
</dbReference>
<evidence type="ECO:0000256" key="6">
    <source>
        <dbReference type="ARBA" id="ARBA00023136"/>
    </source>
</evidence>
<keyword evidence="8" id="KW-0325">Glycoprotein</keyword>
<evidence type="ECO:0000256" key="7">
    <source>
        <dbReference type="ARBA" id="ARBA00023170"/>
    </source>
</evidence>
<organism evidence="12 13">
    <name type="scientific">Diploptera punctata</name>
    <name type="common">Pacific beetle cockroach</name>
    <dbReference type="NCBI Taxonomy" id="6984"/>
    <lineage>
        <taxon>Eukaryota</taxon>
        <taxon>Metazoa</taxon>
        <taxon>Ecdysozoa</taxon>
        <taxon>Arthropoda</taxon>
        <taxon>Hexapoda</taxon>
        <taxon>Insecta</taxon>
        <taxon>Pterygota</taxon>
        <taxon>Neoptera</taxon>
        <taxon>Polyneoptera</taxon>
        <taxon>Dictyoptera</taxon>
        <taxon>Blattodea</taxon>
        <taxon>Blaberoidea</taxon>
        <taxon>Blaberidae</taxon>
        <taxon>Diplopterinae</taxon>
        <taxon>Diploptera</taxon>
    </lineage>
</organism>
<evidence type="ECO:0000313" key="13">
    <source>
        <dbReference type="Proteomes" id="UP001233999"/>
    </source>
</evidence>
<dbReference type="EMBL" id="JASPKZ010010658">
    <property type="protein sequence ID" value="KAJ9574022.1"/>
    <property type="molecule type" value="Genomic_DNA"/>
</dbReference>
<dbReference type="InterPro" id="IPR001320">
    <property type="entry name" value="Iontro_rcpt_C"/>
</dbReference>
<evidence type="ECO:0000256" key="5">
    <source>
        <dbReference type="ARBA" id="ARBA00022989"/>
    </source>
</evidence>
<sequence length="645" mass="75105">MEHGAIYLTIFLYISKISLSFSSLQTLSENIYSEDIISNVDVSLKYFSHKNHHLVIIINTKTPDDVLITHIAYEYIHSVIRFKEKFPILQPILQHQKRLVIILIDELSGIKYLTSKIRATIFWEYDTKLVIINVTPLMEHENHQVENMFKSLRTINIIQGIFIYWAYSNVFETKTNTSTLLKHIKVISYISPHCSTEDIYIKDMSEHWLQSENVNEIMESKMNNHCTHMRIAMFYGPARAIKINESEQWIGSDPSTAETISEYMGMIPIYVRINEMESYGYRYPNGSISGTSGEVAYGRADIAANSRYINAGWTEVKFTYPHDTDSLTFVVPKAKRIPQYKNLFLPFSIYVWICILISILVSSLTWYVIRKCVHHIVRQRFNNMSVMMALLDIFRSFITGSMNTIPTSKLERLYIILWLFYGIIITSAFQGSLTGVLSVPKYLMNINTLKALGDSKVGVFVYQGISSILNLDPSDKTMVRLWKKFNIQEDYFGAFRYIITHDDMGYLKCSRKDGYPLLHKVQENILTSYNAYEVPSNSPYLDTLNKVIMRLTEGGFQHKWFRDVMYQFLLMGEVIEENITQNTKPSPLKLKHMQTAFYILFVGLSVSLLVLFTELFKQKIRQKDKINPRVSRLEYKIKYINPKHM</sequence>
<dbReference type="GO" id="GO:0050906">
    <property type="term" value="P:detection of stimulus involved in sensory perception"/>
    <property type="evidence" value="ECO:0007669"/>
    <property type="project" value="UniProtKB-ARBA"/>
</dbReference>
<keyword evidence="13" id="KW-1185">Reference proteome</keyword>
<dbReference type="PANTHER" id="PTHR42643:SF38">
    <property type="entry name" value="IONOTROPIC RECEPTOR 100A"/>
    <property type="match status" value="1"/>
</dbReference>
<protein>
    <recommendedName>
        <fullName evidence="11">Ionotropic glutamate receptor C-terminal domain-containing protein</fullName>
    </recommendedName>
</protein>
<evidence type="ECO:0000256" key="3">
    <source>
        <dbReference type="ARBA" id="ARBA00022475"/>
    </source>
</evidence>
<dbReference type="AlphaFoldDB" id="A0AAD7Z5I4"/>
<feature type="transmembrane region" description="Helical" evidence="9">
    <location>
        <begin position="596"/>
        <end position="616"/>
    </location>
</feature>
<dbReference type="GO" id="GO:0005886">
    <property type="term" value="C:plasma membrane"/>
    <property type="evidence" value="ECO:0007669"/>
    <property type="project" value="UniProtKB-SubCell"/>
</dbReference>
<evidence type="ECO:0000256" key="10">
    <source>
        <dbReference type="SAM" id="SignalP"/>
    </source>
</evidence>
<dbReference type="GO" id="GO:0015276">
    <property type="term" value="F:ligand-gated monoatomic ion channel activity"/>
    <property type="evidence" value="ECO:0007669"/>
    <property type="project" value="InterPro"/>
</dbReference>
<keyword evidence="10" id="KW-0732">Signal</keyword>
<evidence type="ECO:0000256" key="1">
    <source>
        <dbReference type="ARBA" id="ARBA00004651"/>
    </source>
</evidence>
<evidence type="ECO:0000313" key="12">
    <source>
        <dbReference type="EMBL" id="KAJ9574022.1"/>
    </source>
</evidence>
<feature type="chain" id="PRO_5042259317" description="Ionotropic glutamate receptor C-terminal domain-containing protein" evidence="10">
    <location>
        <begin position="21"/>
        <end position="645"/>
    </location>
</feature>
<dbReference type="Pfam" id="PF00060">
    <property type="entry name" value="Lig_chan"/>
    <property type="match status" value="1"/>
</dbReference>
<reference evidence="12" key="2">
    <citation type="submission" date="2023-05" db="EMBL/GenBank/DDBJ databases">
        <authorList>
            <person name="Fouks B."/>
        </authorList>
    </citation>
    <scope>NUCLEOTIDE SEQUENCE</scope>
    <source>
        <strain evidence="12">Stay&amp;Tobe</strain>
        <tissue evidence="12">Testes</tissue>
    </source>
</reference>
<reference evidence="12" key="1">
    <citation type="journal article" date="2023" name="IScience">
        <title>Live-bearing cockroach genome reveals convergent evolutionary mechanisms linked to viviparity in insects and beyond.</title>
        <authorList>
            <person name="Fouks B."/>
            <person name="Harrison M.C."/>
            <person name="Mikhailova A.A."/>
            <person name="Marchal E."/>
            <person name="English S."/>
            <person name="Carruthers M."/>
            <person name="Jennings E.C."/>
            <person name="Chiamaka E.L."/>
            <person name="Frigard R.A."/>
            <person name="Pippel M."/>
            <person name="Attardo G.M."/>
            <person name="Benoit J.B."/>
            <person name="Bornberg-Bauer E."/>
            <person name="Tobe S.S."/>
        </authorList>
    </citation>
    <scope>NUCLEOTIDE SEQUENCE</scope>
    <source>
        <strain evidence="12">Stay&amp;Tobe</strain>
    </source>
</reference>
<proteinExistence type="inferred from homology"/>
<gene>
    <name evidence="12" type="ORF">L9F63_008595</name>
</gene>
<feature type="signal peptide" evidence="10">
    <location>
        <begin position="1"/>
        <end position="20"/>
    </location>
</feature>
<evidence type="ECO:0000256" key="9">
    <source>
        <dbReference type="SAM" id="Phobius"/>
    </source>
</evidence>
<name>A0AAD7Z5I4_DIPPU</name>
<comment type="similarity">
    <text evidence="2">Belongs to the glutamate-gated ion channel (TC 1.A.10.1) family.</text>
</comment>
<dbReference type="Gene3D" id="3.40.190.10">
    <property type="entry name" value="Periplasmic binding protein-like II"/>
    <property type="match status" value="1"/>
</dbReference>
<evidence type="ECO:0000256" key="8">
    <source>
        <dbReference type="ARBA" id="ARBA00023180"/>
    </source>
</evidence>
<evidence type="ECO:0000256" key="4">
    <source>
        <dbReference type="ARBA" id="ARBA00022692"/>
    </source>
</evidence>
<feature type="domain" description="Ionotropic glutamate receptor C-terminal" evidence="11">
    <location>
        <begin position="349"/>
        <end position="604"/>
    </location>
</feature>
<feature type="transmembrane region" description="Helical" evidence="9">
    <location>
        <begin position="418"/>
        <end position="439"/>
    </location>
</feature>
<accession>A0AAD7Z5I4</accession>
<evidence type="ECO:0000256" key="2">
    <source>
        <dbReference type="ARBA" id="ARBA00008685"/>
    </source>
</evidence>
<dbReference type="SUPFAM" id="SSF53850">
    <property type="entry name" value="Periplasmic binding protein-like II"/>
    <property type="match status" value="1"/>
</dbReference>
<keyword evidence="6 9" id="KW-0472">Membrane</keyword>
<comment type="subcellular location">
    <subcellularLocation>
        <location evidence="1">Cell membrane</location>
        <topology evidence="1">Multi-pass membrane protein</topology>
    </subcellularLocation>
</comment>
<dbReference type="InterPro" id="IPR052192">
    <property type="entry name" value="Insect_Ionotropic_Sensory_Rcpt"/>
</dbReference>
<feature type="transmembrane region" description="Helical" evidence="9">
    <location>
        <begin position="349"/>
        <end position="369"/>
    </location>
</feature>
<dbReference type="Gene3D" id="1.10.287.70">
    <property type="match status" value="1"/>
</dbReference>
<keyword evidence="4 9" id="KW-0812">Transmembrane</keyword>
<keyword evidence="5 9" id="KW-1133">Transmembrane helix</keyword>
<keyword evidence="3" id="KW-1003">Cell membrane</keyword>